<proteinExistence type="predicted"/>
<evidence type="ECO:0000256" key="1">
    <source>
        <dbReference type="SAM" id="MobiDB-lite"/>
    </source>
</evidence>
<accession>B9FNC2</accession>
<sequence>MQRRRVDRARLRPADDGDAEEAEGGDRIGAEGRRGDAEEAEGGEGAEGRRGDAEEAEGGDGAEGRRGAVTGRRGDFCGGGAAIAAIERERGRGVWEGMRRRRGVGAGGDEERAMIAASCERERERGVWAHLQRKGRRPLHRVLASEGLMAVATDDDEDVEEMQGYRIGRIGSASCKEDRLDQMGSAAGTRSSLLSIRHVRQHS</sequence>
<feature type="region of interest" description="Disordered" evidence="1">
    <location>
        <begin position="1"/>
        <end position="74"/>
    </location>
</feature>
<reference evidence="2" key="1">
    <citation type="journal article" date="2005" name="PLoS Biol.">
        <title>The genomes of Oryza sativa: a history of duplications.</title>
        <authorList>
            <person name="Yu J."/>
            <person name="Wang J."/>
            <person name="Lin W."/>
            <person name="Li S."/>
            <person name="Li H."/>
            <person name="Zhou J."/>
            <person name="Ni P."/>
            <person name="Dong W."/>
            <person name="Hu S."/>
            <person name="Zeng C."/>
            <person name="Zhang J."/>
            <person name="Zhang Y."/>
            <person name="Li R."/>
            <person name="Xu Z."/>
            <person name="Li S."/>
            <person name="Li X."/>
            <person name="Zheng H."/>
            <person name="Cong L."/>
            <person name="Lin L."/>
            <person name="Yin J."/>
            <person name="Geng J."/>
            <person name="Li G."/>
            <person name="Shi J."/>
            <person name="Liu J."/>
            <person name="Lv H."/>
            <person name="Li J."/>
            <person name="Wang J."/>
            <person name="Deng Y."/>
            <person name="Ran L."/>
            <person name="Shi X."/>
            <person name="Wang X."/>
            <person name="Wu Q."/>
            <person name="Li C."/>
            <person name="Ren X."/>
            <person name="Wang J."/>
            <person name="Wang X."/>
            <person name="Li D."/>
            <person name="Liu D."/>
            <person name="Zhang X."/>
            <person name="Ji Z."/>
            <person name="Zhao W."/>
            <person name="Sun Y."/>
            <person name="Zhang Z."/>
            <person name="Bao J."/>
            <person name="Han Y."/>
            <person name="Dong L."/>
            <person name="Ji J."/>
            <person name="Chen P."/>
            <person name="Wu S."/>
            <person name="Liu J."/>
            <person name="Xiao Y."/>
            <person name="Bu D."/>
            <person name="Tan J."/>
            <person name="Yang L."/>
            <person name="Ye C."/>
            <person name="Zhang J."/>
            <person name="Xu J."/>
            <person name="Zhou Y."/>
            <person name="Yu Y."/>
            <person name="Zhang B."/>
            <person name="Zhuang S."/>
            <person name="Wei H."/>
            <person name="Liu B."/>
            <person name="Lei M."/>
            <person name="Yu H."/>
            <person name="Li Y."/>
            <person name="Xu H."/>
            <person name="Wei S."/>
            <person name="He X."/>
            <person name="Fang L."/>
            <person name="Zhang Z."/>
            <person name="Zhang Y."/>
            <person name="Huang X."/>
            <person name="Su Z."/>
            <person name="Tong W."/>
            <person name="Li J."/>
            <person name="Tong Z."/>
            <person name="Li S."/>
            <person name="Ye J."/>
            <person name="Wang L."/>
            <person name="Fang L."/>
            <person name="Lei T."/>
            <person name="Chen C."/>
            <person name="Chen H."/>
            <person name="Xu Z."/>
            <person name="Li H."/>
            <person name="Huang H."/>
            <person name="Zhang F."/>
            <person name="Xu H."/>
            <person name="Li N."/>
            <person name="Zhao C."/>
            <person name="Li S."/>
            <person name="Dong L."/>
            <person name="Huang Y."/>
            <person name="Li L."/>
            <person name="Xi Y."/>
            <person name="Qi Q."/>
            <person name="Li W."/>
            <person name="Zhang B."/>
            <person name="Hu W."/>
            <person name="Zhang Y."/>
            <person name="Tian X."/>
            <person name="Jiao Y."/>
            <person name="Liang X."/>
            <person name="Jin J."/>
            <person name="Gao L."/>
            <person name="Zheng W."/>
            <person name="Hao B."/>
            <person name="Liu S."/>
            <person name="Wang W."/>
            <person name="Yuan L."/>
            <person name="Cao M."/>
            <person name="McDermott J."/>
            <person name="Samudrala R."/>
            <person name="Wang J."/>
            <person name="Wong G.K."/>
            <person name="Yang H."/>
        </authorList>
    </citation>
    <scope>NUCLEOTIDE SEQUENCE [LARGE SCALE GENOMIC DNA]</scope>
</reference>
<protein>
    <submittedName>
        <fullName evidence="2">Uncharacterized protein</fullName>
    </submittedName>
</protein>
<dbReference type="EMBL" id="CM000142">
    <property type="protein sequence ID" value="EEE62889.1"/>
    <property type="molecule type" value="Genomic_DNA"/>
</dbReference>
<organism evidence="2">
    <name type="scientific">Oryza sativa subsp. japonica</name>
    <name type="common">Rice</name>
    <dbReference type="NCBI Taxonomy" id="39947"/>
    <lineage>
        <taxon>Eukaryota</taxon>
        <taxon>Viridiplantae</taxon>
        <taxon>Streptophyta</taxon>
        <taxon>Embryophyta</taxon>
        <taxon>Tracheophyta</taxon>
        <taxon>Spermatophyta</taxon>
        <taxon>Magnoliopsida</taxon>
        <taxon>Liliopsida</taxon>
        <taxon>Poales</taxon>
        <taxon>Poaceae</taxon>
        <taxon>BOP clade</taxon>
        <taxon>Oryzoideae</taxon>
        <taxon>Oryzeae</taxon>
        <taxon>Oryzinae</taxon>
        <taxon>Oryza</taxon>
        <taxon>Oryza sativa</taxon>
    </lineage>
</organism>
<dbReference type="Proteomes" id="UP000007752">
    <property type="component" value="Chromosome 5"/>
</dbReference>
<feature type="compositionally biased region" description="Basic and acidic residues" evidence="1">
    <location>
        <begin position="24"/>
        <end position="37"/>
    </location>
</feature>
<reference evidence="2" key="2">
    <citation type="submission" date="2008-12" db="EMBL/GenBank/DDBJ databases">
        <title>Improved gene annotation of the rice (Oryza sativa) genomes.</title>
        <authorList>
            <person name="Wang J."/>
            <person name="Li R."/>
            <person name="Fan W."/>
            <person name="Huang Q."/>
            <person name="Zhang J."/>
            <person name="Zhou Y."/>
            <person name="Hu Y."/>
            <person name="Zi S."/>
            <person name="Li J."/>
            <person name="Ni P."/>
            <person name="Zheng H."/>
            <person name="Zhang Y."/>
            <person name="Zhao M."/>
            <person name="Hao Q."/>
            <person name="McDermott J."/>
            <person name="Samudrala R."/>
            <person name="Kristiansen K."/>
            <person name="Wong G.K.-S."/>
        </authorList>
    </citation>
    <scope>NUCLEOTIDE SEQUENCE</scope>
</reference>
<dbReference type="AlphaFoldDB" id="B9FNC2"/>
<evidence type="ECO:0000313" key="2">
    <source>
        <dbReference type="EMBL" id="EEE62889.1"/>
    </source>
</evidence>
<gene>
    <name evidence="2" type="ORF">OsJ_17693</name>
</gene>
<name>B9FNC2_ORYSJ</name>